<name>A0A385U0L1_PAELA</name>
<dbReference type="Proteomes" id="UP000266552">
    <property type="component" value="Chromosome"/>
</dbReference>
<dbReference type="KEGG" id="plw:D5F53_29145"/>
<evidence type="ECO:0000313" key="1">
    <source>
        <dbReference type="EMBL" id="AYB47115.1"/>
    </source>
</evidence>
<reference evidence="1 2" key="1">
    <citation type="submission" date="2018-09" db="EMBL/GenBank/DDBJ databases">
        <title>Genome Sequence of Paenibacillus lautus Strain E7593-69, Azo Dye-Degrading Bacteria, Isolated from Commercial Tattoo Inks.</title>
        <authorList>
            <person name="Nho S.W."/>
            <person name="Kim S.-J."/>
            <person name="Kweon O."/>
            <person name="Cerniglia C.E."/>
        </authorList>
    </citation>
    <scope>NUCLEOTIDE SEQUENCE [LARGE SCALE GENOMIC DNA]</scope>
    <source>
        <strain evidence="1 2">E7593-69</strain>
    </source>
</reference>
<keyword evidence="2" id="KW-1185">Reference proteome</keyword>
<sequence>MLPDSERKLHRILLNYPSHKQGRMPEFRLLEAKTGRGRKDILLGLQYLEDHHYISWPDKTTTKGIIVLKDDTDPSPTKKNNNLDYWTMY</sequence>
<dbReference type="EMBL" id="CP032412">
    <property type="protein sequence ID" value="AYB47115.1"/>
    <property type="molecule type" value="Genomic_DNA"/>
</dbReference>
<proteinExistence type="predicted"/>
<organism evidence="1 2">
    <name type="scientific">Paenibacillus lautus</name>
    <name type="common">Bacillus lautus</name>
    <dbReference type="NCBI Taxonomy" id="1401"/>
    <lineage>
        <taxon>Bacteria</taxon>
        <taxon>Bacillati</taxon>
        <taxon>Bacillota</taxon>
        <taxon>Bacilli</taxon>
        <taxon>Bacillales</taxon>
        <taxon>Paenibacillaceae</taxon>
        <taxon>Paenibacillus</taxon>
    </lineage>
</organism>
<evidence type="ECO:0000313" key="2">
    <source>
        <dbReference type="Proteomes" id="UP000266552"/>
    </source>
</evidence>
<protein>
    <submittedName>
        <fullName evidence="1">Uncharacterized protein</fullName>
    </submittedName>
</protein>
<dbReference type="AlphaFoldDB" id="A0A385U0L1"/>
<gene>
    <name evidence="1" type="ORF">D5F53_29145</name>
</gene>
<accession>A0A385U0L1</accession>